<dbReference type="PROSITE" id="PS00041">
    <property type="entry name" value="HTH_ARAC_FAMILY_1"/>
    <property type="match status" value="1"/>
</dbReference>
<dbReference type="InterPro" id="IPR020449">
    <property type="entry name" value="Tscrpt_reg_AraC-type_HTH"/>
</dbReference>
<evidence type="ECO:0000256" key="3">
    <source>
        <dbReference type="ARBA" id="ARBA00023163"/>
    </source>
</evidence>
<keyword evidence="1" id="KW-0805">Transcription regulation</keyword>
<dbReference type="Gene3D" id="1.10.10.60">
    <property type="entry name" value="Homeodomain-like"/>
    <property type="match status" value="1"/>
</dbReference>
<dbReference type="AlphaFoldDB" id="A0A7G9QT25"/>
<dbReference type="InterPro" id="IPR018062">
    <property type="entry name" value="HTH_AraC-typ_CS"/>
</dbReference>
<accession>A0A7G9QT25</accession>
<keyword evidence="4" id="KW-0597">Phosphoprotein</keyword>
<dbReference type="Proteomes" id="UP000515977">
    <property type="component" value="Chromosome"/>
</dbReference>
<protein>
    <submittedName>
        <fullName evidence="7">Response regulator</fullName>
    </submittedName>
</protein>
<keyword evidence="8" id="KW-1185">Reference proteome</keyword>
<dbReference type="GO" id="GO:0000160">
    <property type="term" value="P:phosphorelay signal transduction system"/>
    <property type="evidence" value="ECO:0007669"/>
    <property type="project" value="InterPro"/>
</dbReference>
<dbReference type="PANTHER" id="PTHR46796:SF6">
    <property type="entry name" value="ARAC SUBFAMILY"/>
    <property type="match status" value="1"/>
</dbReference>
<dbReference type="EMBL" id="CP060711">
    <property type="protein sequence ID" value="QNN46500.1"/>
    <property type="molecule type" value="Genomic_DNA"/>
</dbReference>
<organism evidence="7 8">
    <name type="scientific">Thermomonas brevis</name>
    <dbReference type="NCBI Taxonomy" id="215691"/>
    <lineage>
        <taxon>Bacteria</taxon>
        <taxon>Pseudomonadati</taxon>
        <taxon>Pseudomonadota</taxon>
        <taxon>Gammaproteobacteria</taxon>
        <taxon>Lysobacterales</taxon>
        <taxon>Lysobacteraceae</taxon>
        <taxon>Thermomonas</taxon>
    </lineage>
</organism>
<feature type="domain" description="Response regulatory" evidence="6">
    <location>
        <begin position="6"/>
        <end position="120"/>
    </location>
</feature>
<dbReference type="InterPro" id="IPR009057">
    <property type="entry name" value="Homeodomain-like_sf"/>
</dbReference>
<dbReference type="GO" id="GO:0003700">
    <property type="term" value="F:DNA-binding transcription factor activity"/>
    <property type="evidence" value="ECO:0007669"/>
    <property type="project" value="InterPro"/>
</dbReference>
<dbReference type="Pfam" id="PF00072">
    <property type="entry name" value="Response_reg"/>
    <property type="match status" value="1"/>
</dbReference>
<dbReference type="SUPFAM" id="SSF46689">
    <property type="entry name" value="Homeodomain-like"/>
    <property type="match status" value="1"/>
</dbReference>
<dbReference type="PROSITE" id="PS50110">
    <property type="entry name" value="RESPONSE_REGULATORY"/>
    <property type="match status" value="1"/>
</dbReference>
<dbReference type="InterPro" id="IPR001789">
    <property type="entry name" value="Sig_transdc_resp-reg_receiver"/>
</dbReference>
<feature type="domain" description="HTH araC/xylS-type" evidence="5">
    <location>
        <begin position="147"/>
        <end position="245"/>
    </location>
</feature>
<feature type="modified residue" description="4-aspartylphosphate" evidence="4">
    <location>
        <position position="55"/>
    </location>
</feature>
<evidence type="ECO:0000256" key="1">
    <source>
        <dbReference type="ARBA" id="ARBA00023015"/>
    </source>
</evidence>
<dbReference type="PROSITE" id="PS01124">
    <property type="entry name" value="HTH_ARAC_FAMILY_2"/>
    <property type="match status" value="1"/>
</dbReference>
<dbReference type="InterPro" id="IPR011006">
    <property type="entry name" value="CheY-like_superfamily"/>
</dbReference>
<sequence length="250" mass="26781">MPSPPLIAVVEDGPELLADLLEFLQLRGFAASGFDSAEAFFKAWPDTRFDLLLLDVALPGVSGLEVARRVRAAESQTGVVMLTALDASDEQVQGLDAGADVYLSKRSSLEVIEASCRSMLRRLGRAGSLPVAAPMEAGPDADARLFAAACAHIDAQLGDPQLTVEAVAQALHCSRTRLYQVFAERKLSVAGYARDQRLARSRVLLGDARLGIGEIALHCGYGDLPAFSKAFKRRFGMAPGEWRAARVGAR</sequence>
<evidence type="ECO:0000256" key="4">
    <source>
        <dbReference type="PROSITE-ProRule" id="PRU00169"/>
    </source>
</evidence>
<dbReference type="KEGG" id="tbv:H9L17_15280"/>
<dbReference type="InterPro" id="IPR018060">
    <property type="entry name" value="HTH_AraC"/>
</dbReference>
<keyword evidence="2" id="KW-0238">DNA-binding</keyword>
<name>A0A7G9QT25_9GAMM</name>
<dbReference type="SMART" id="SM00448">
    <property type="entry name" value="REC"/>
    <property type="match status" value="1"/>
</dbReference>
<dbReference type="InterPro" id="IPR050204">
    <property type="entry name" value="AraC_XylS_family_regulators"/>
</dbReference>
<evidence type="ECO:0000259" key="5">
    <source>
        <dbReference type="PROSITE" id="PS01124"/>
    </source>
</evidence>
<dbReference type="Pfam" id="PF12833">
    <property type="entry name" value="HTH_18"/>
    <property type="match status" value="1"/>
</dbReference>
<gene>
    <name evidence="7" type="ORF">H9L17_15280</name>
</gene>
<keyword evidence="3" id="KW-0804">Transcription</keyword>
<evidence type="ECO:0000256" key="2">
    <source>
        <dbReference type="ARBA" id="ARBA00023125"/>
    </source>
</evidence>
<dbReference type="RefSeq" id="WP_187570265.1">
    <property type="nucleotide sequence ID" value="NZ_CP060711.1"/>
</dbReference>
<dbReference type="Gene3D" id="3.40.50.2300">
    <property type="match status" value="1"/>
</dbReference>
<dbReference type="SUPFAM" id="SSF52172">
    <property type="entry name" value="CheY-like"/>
    <property type="match status" value="1"/>
</dbReference>
<evidence type="ECO:0000259" key="6">
    <source>
        <dbReference type="PROSITE" id="PS50110"/>
    </source>
</evidence>
<reference evidence="7 8" key="1">
    <citation type="submission" date="2020-08" db="EMBL/GenBank/DDBJ databases">
        <title>Genome sequence of Thermomonas brevis KACC 16975T.</title>
        <authorList>
            <person name="Hyun D.-W."/>
            <person name="Bae J.-W."/>
        </authorList>
    </citation>
    <scope>NUCLEOTIDE SEQUENCE [LARGE SCALE GENOMIC DNA]</scope>
    <source>
        <strain evidence="7 8">KACC 16975</strain>
    </source>
</reference>
<evidence type="ECO:0000313" key="8">
    <source>
        <dbReference type="Proteomes" id="UP000515977"/>
    </source>
</evidence>
<proteinExistence type="predicted"/>
<dbReference type="SMART" id="SM00342">
    <property type="entry name" value="HTH_ARAC"/>
    <property type="match status" value="1"/>
</dbReference>
<dbReference type="PANTHER" id="PTHR46796">
    <property type="entry name" value="HTH-TYPE TRANSCRIPTIONAL ACTIVATOR RHAS-RELATED"/>
    <property type="match status" value="1"/>
</dbReference>
<dbReference type="PRINTS" id="PR00032">
    <property type="entry name" value="HTHARAC"/>
</dbReference>
<evidence type="ECO:0000313" key="7">
    <source>
        <dbReference type="EMBL" id="QNN46500.1"/>
    </source>
</evidence>
<dbReference type="GO" id="GO:0043565">
    <property type="term" value="F:sequence-specific DNA binding"/>
    <property type="evidence" value="ECO:0007669"/>
    <property type="project" value="InterPro"/>
</dbReference>